<gene>
    <name evidence="5" type="ORF">TWF694_011358</name>
</gene>
<feature type="signal peptide" evidence="3">
    <location>
        <begin position="1"/>
        <end position="22"/>
    </location>
</feature>
<dbReference type="Proteomes" id="UP001365542">
    <property type="component" value="Unassembled WGS sequence"/>
</dbReference>
<dbReference type="SUPFAM" id="SSF50494">
    <property type="entry name" value="Trypsin-like serine proteases"/>
    <property type="match status" value="1"/>
</dbReference>
<keyword evidence="3" id="KW-0732">Signal</keyword>
<reference evidence="5 6" key="1">
    <citation type="submission" date="2019-10" db="EMBL/GenBank/DDBJ databases">
        <authorList>
            <person name="Palmer J.M."/>
        </authorList>
    </citation>
    <scope>NUCLEOTIDE SEQUENCE [LARGE SCALE GENOMIC DNA]</scope>
    <source>
        <strain evidence="5 6">TWF694</strain>
    </source>
</reference>
<organism evidence="5 6">
    <name type="scientific">Orbilia ellipsospora</name>
    <dbReference type="NCBI Taxonomy" id="2528407"/>
    <lineage>
        <taxon>Eukaryota</taxon>
        <taxon>Fungi</taxon>
        <taxon>Dikarya</taxon>
        <taxon>Ascomycota</taxon>
        <taxon>Pezizomycotina</taxon>
        <taxon>Orbiliomycetes</taxon>
        <taxon>Orbiliales</taxon>
        <taxon>Orbiliaceae</taxon>
        <taxon>Orbilia</taxon>
    </lineage>
</organism>
<evidence type="ECO:0000313" key="6">
    <source>
        <dbReference type="Proteomes" id="UP001365542"/>
    </source>
</evidence>
<dbReference type="InterPro" id="IPR001314">
    <property type="entry name" value="Peptidase_S1A"/>
</dbReference>
<evidence type="ECO:0000256" key="1">
    <source>
        <dbReference type="ARBA" id="ARBA00007664"/>
    </source>
</evidence>
<keyword evidence="6" id="KW-1185">Reference proteome</keyword>
<dbReference type="AlphaFoldDB" id="A0AAV9X688"/>
<evidence type="ECO:0000259" key="4">
    <source>
        <dbReference type="PROSITE" id="PS50240"/>
    </source>
</evidence>
<dbReference type="CDD" id="cd00190">
    <property type="entry name" value="Tryp_SPc"/>
    <property type="match status" value="1"/>
</dbReference>
<name>A0AAV9X688_9PEZI</name>
<dbReference type="Gene3D" id="2.40.10.10">
    <property type="entry name" value="Trypsin-like serine proteases"/>
    <property type="match status" value="1"/>
</dbReference>
<dbReference type="InterPro" id="IPR050430">
    <property type="entry name" value="Peptidase_S1"/>
</dbReference>
<keyword evidence="2" id="KW-1015">Disulfide bond</keyword>
<dbReference type="PANTHER" id="PTHR24276:SF98">
    <property type="entry name" value="FI18310P1-RELATED"/>
    <property type="match status" value="1"/>
</dbReference>
<accession>A0AAV9X688</accession>
<comment type="similarity">
    <text evidence="1">Belongs to the peptidase S1 family.</text>
</comment>
<dbReference type="SMART" id="SM00020">
    <property type="entry name" value="Tryp_SPc"/>
    <property type="match status" value="1"/>
</dbReference>
<feature type="domain" description="Peptidase S1" evidence="4">
    <location>
        <begin position="23"/>
        <end position="256"/>
    </location>
</feature>
<dbReference type="EMBL" id="JAVHJO010000009">
    <property type="protein sequence ID" value="KAK6537161.1"/>
    <property type="molecule type" value="Genomic_DNA"/>
</dbReference>
<dbReference type="PRINTS" id="PR00722">
    <property type="entry name" value="CHYMOTRYPSIN"/>
</dbReference>
<sequence>MLLRGSLLSFALGLCLSSPVQAIVGGTVDSNSLDFSFIVSIMMTGIFGDVHICGGTIVGPHTVLTAAHCLDGGSTSSLKIGVGSHDRTSLRKFKIARLVKHPNWNPSTIDSNYGIIITSENLLLGGLIVPALLPIVSSDSLTGQTAPMAGWGQTNPTSPTLPQDLQHGFSTFIDRTACKDEYKSVNSITKTMLCVKKTGLSSCNGDNGGPITDPTGLIVVGIMSYGDKDCPVGPDSLPNVASDVYPVVNWIRTNRM</sequence>
<dbReference type="InterPro" id="IPR001254">
    <property type="entry name" value="Trypsin_dom"/>
</dbReference>
<proteinExistence type="inferred from homology"/>
<evidence type="ECO:0000256" key="3">
    <source>
        <dbReference type="SAM" id="SignalP"/>
    </source>
</evidence>
<dbReference type="InterPro" id="IPR018114">
    <property type="entry name" value="TRYPSIN_HIS"/>
</dbReference>
<evidence type="ECO:0000256" key="2">
    <source>
        <dbReference type="ARBA" id="ARBA00023157"/>
    </source>
</evidence>
<dbReference type="InterPro" id="IPR009003">
    <property type="entry name" value="Peptidase_S1_PA"/>
</dbReference>
<evidence type="ECO:0000313" key="5">
    <source>
        <dbReference type="EMBL" id="KAK6537161.1"/>
    </source>
</evidence>
<dbReference type="PROSITE" id="PS00134">
    <property type="entry name" value="TRYPSIN_HIS"/>
    <property type="match status" value="1"/>
</dbReference>
<dbReference type="PROSITE" id="PS50240">
    <property type="entry name" value="TRYPSIN_DOM"/>
    <property type="match status" value="1"/>
</dbReference>
<comment type="caution">
    <text evidence="5">The sequence shown here is derived from an EMBL/GenBank/DDBJ whole genome shotgun (WGS) entry which is preliminary data.</text>
</comment>
<dbReference type="PANTHER" id="PTHR24276">
    <property type="entry name" value="POLYSERASE-RELATED"/>
    <property type="match status" value="1"/>
</dbReference>
<protein>
    <recommendedName>
        <fullName evidence="4">Peptidase S1 domain-containing protein</fullName>
    </recommendedName>
</protein>
<dbReference type="GO" id="GO:0006508">
    <property type="term" value="P:proteolysis"/>
    <property type="evidence" value="ECO:0007669"/>
    <property type="project" value="InterPro"/>
</dbReference>
<dbReference type="Pfam" id="PF00089">
    <property type="entry name" value="Trypsin"/>
    <property type="match status" value="1"/>
</dbReference>
<dbReference type="GO" id="GO:0004252">
    <property type="term" value="F:serine-type endopeptidase activity"/>
    <property type="evidence" value="ECO:0007669"/>
    <property type="project" value="InterPro"/>
</dbReference>
<dbReference type="InterPro" id="IPR043504">
    <property type="entry name" value="Peptidase_S1_PA_chymotrypsin"/>
</dbReference>
<feature type="chain" id="PRO_5043407199" description="Peptidase S1 domain-containing protein" evidence="3">
    <location>
        <begin position="23"/>
        <end position="256"/>
    </location>
</feature>